<dbReference type="CDD" id="cd12185">
    <property type="entry name" value="HGDH_LDH_like"/>
    <property type="match status" value="1"/>
</dbReference>
<dbReference type="PROSITE" id="PS00671">
    <property type="entry name" value="D_2_HYDROXYACID_DH_3"/>
    <property type="match status" value="1"/>
</dbReference>
<dbReference type="GO" id="GO:0008720">
    <property type="term" value="F:D-lactate dehydrogenase (NAD+) activity"/>
    <property type="evidence" value="ECO:0007669"/>
    <property type="project" value="TreeGrafter"/>
</dbReference>
<dbReference type="Pfam" id="PF00389">
    <property type="entry name" value="2-Hacid_dh"/>
    <property type="match status" value="1"/>
</dbReference>
<evidence type="ECO:0000256" key="4">
    <source>
        <dbReference type="RuleBase" id="RU003719"/>
    </source>
</evidence>
<protein>
    <submittedName>
        <fullName evidence="7">Lactate dehydrogenase</fullName>
    </submittedName>
</protein>
<evidence type="ECO:0000259" key="6">
    <source>
        <dbReference type="Pfam" id="PF02826"/>
    </source>
</evidence>
<dbReference type="InterPro" id="IPR029753">
    <property type="entry name" value="D-isomer_DH_CS"/>
</dbReference>
<name>A0A9D1H7Q6_9FIRM</name>
<reference evidence="7" key="2">
    <citation type="journal article" date="2021" name="PeerJ">
        <title>Extensive microbial diversity within the chicken gut microbiome revealed by metagenomics and culture.</title>
        <authorList>
            <person name="Gilroy R."/>
            <person name="Ravi A."/>
            <person name="Getino M."/>
            <person name="Pursley I."/>
            <person name="Horton D.L."/>
            <person name="Alikhan N.F."/>
            <person name="Baker D."/>
            <person name="Gharbi K."/>
            <person name="Hall N."/>
            <person name="Watson M."/>
            <person name="Adriaenssens E.M."/>
            <person name="Foster-Nyarko E."/>
            <person name="Jarju S."/>
            <person name="Secka A."/>
            <person name="Antonio M."/>
            <person name="Oren A."/>
            <person name="Chaudhuri R.R."/>
            <person name="La Ragione R."/>
            <person name="Hildebrand F."/>
            <person name="Pallen M.J."/>
        </authorList>
    </citation>
    <scope>NUCLEOTIDE SEQUENCE</scope>
    <source>
        <strain evidence="7">ChiBcec7-5410</strain>
    </source>
</reference>
<reference evidence="7" key="1">
    <citation type="submission" date="2020-10" db="EMBL/GenBank/DDBJ databases">
        <authorList>
            <person name="Gilroy R."/>
        </authorList>
    </citation>
    <scope>NUCLEOTIDE SEQUENCE</scope>
    <source>
        <strain evidence="7">ChiBcec7-5410</strain>
    </source>
</reference>
<evidence type="ECO:0000313" key="7">
    <source>
        <dbReference type="EMBL" id="HIT94786.1"/>
    </source>
</evidence>
<dbReference type="SUPFAM" id="SSF52283">
    <property type="entry name" value="Formate/glycerate dehydrogenase catalytic domain-like"/>
    <property type="match status" value="1"/>
</dbReference>
<dbReference type="GO" id="GO:0051287">
    <property type="term" value="F:NAD binding"/>
    <property type="evidence" value="ECO:0007669"/>
    <property type="project" value="InterPro"/>
</dbReference>
<keyword evidence="2 4" id="KW-0560">Oxidoreductase</keyword>
<dbReference type="SUPFAM" id="SSF51735">
    <property type="entry name" value="NAD(P)-binding Rossmann-fold domains"/>
    <property type="match status" value="1"/>
</dbReference>
<dbReference type="Pfam" id="PF02826">
    <property type="entry name" value="2-Hacid_dh_C"/>
    <property type="match status" value="1"/>
</dbReference>
<dbReference type="InterPro" id="IPR006140">
    <property type="entry name" value="D-isomer_DH_NAD-bd"/>
</dbReference>
<comment type="similarity">
    <text evidence="1 4">Belongs to the D-isomer specific 2-hydroxyacid dehydrogenase family.</text>
</comment>
<feature type="domain" description="D-isomer specific 2-hydroxyacid dehydrogenase NAD-binding" evidence="6">
    <location>
        <begin position="109"/>
        <end position="295"/>
    </location>
</feature>
<gene>
    <name evidence="7" type="ORF">IAC43_06340</name>
</gene>
<sequence length="327" mass="36891">MKFCIYEVREDERQMLERLRQKYDLELILTSQPLNLETASLAAGCDGVSTLGHSQLNRDVLNKLAEMGIHACSSRCIGINHIDMDAARELKIRISNACYSPYGVADYTVMLMLMLIRRYKPALWRQQVNDYSLGGLMGRELRGMTVGIIGTGRIGCAVMQNLSGFGCKLLCSDVRENPEAARLGEYVTVDEIFSRCDMISLHTPLLDSTRYLVNERTLSLMKPDGMLVNCARGELMDIQAVTRAIENQKIGGVAMDVFEKEDGIYHHDCRTDILKNRDMAYLRQFPNVIMTQHMAFYTMEAVDSMVTCGIESLVAFVQGKEYFCEIA</sequence>
<dbReference type="PANTHER" id="PTHR43026:SF1">
    <property type="entry name" value="2-HYDROXYACID DEHYDROGENASE HOMOLOG 1-RELATED"/>
    <property type="match status" value="1"/>
</dbReference>
<evidence type="ECO:0000256" key="3">
    <source>
        <dbReference type="ARBA" id="ARBA00023027"/>
    </source>
</evidence>
<dbReference type="AlphaFoldDB" id="A0A9D1H7Q6"/>
<dbReference type="EMBL" id="DVLW01000174">
    <property type="protein sequence ID" value="HIT94786.1"/>
    <property type="molecule type" value="Genomic_DNA"/>
</dbReference>
<dbReference type="InterPro" id="IPR036291">
    <property type="entry name" value="NAD(P)-bd_dom_sf"/>
</dbReference>
<feature type="domain" description="D-isomer specific 2-hydroxyacid dehydrogenase catalytic" evidence="5">
    <location>
        <begin position="8"/>
        <end position="321"/>
    </location>
</feature>
<evidence type="ECO:0000256" key="2">
    <source>
        <dbReference type="ARBA" id="ARBA00023002"/>
    </source>
</evidence>
<dbReference type="Gene3D" id="3.40.50.720">
    <property type="entry name" value="NAD(P)-binding Rossmann-like Domain"/>
    <property type="match status" value="2"/>
</dbReference>
<evidence type="ECO:0000259" key="5">
    <source>
        <dbReference type="Pfam" id="PF00389"/>
    </source>
</evidence>
<dbReference type="InterPro" id="IPR058205">
    <property type="entry name" value="D-LDH-like"/>
</dbReference>
<evidence type="ECO:0000256" key="1">
    <source>
        <dbReference type="ARBA" id="ARBA00005854"/>
    </source>
</evidence>
<organism evidence="7 8">
    <name type="scientific">Candidatus Faecivivens stercoripullorum</name>
    <dbReference type="NCBI Taxonomy" id="2840805"/>
    <lineage>
        <taxon>Bacteria</taxon>
        <taxon>Bacillati</taxon>
        <taxon>Bacillota</taxon>
        <taxon>Clostridia</taxon>
        <taxon>Eubacteriales</taxon>
        <taxon>Oscillospiraceae</taxon>
        <taxon>Oscillospiraceae incertae sedis</taxon>
        <taxon>Candidatus Faecivivens</taxon>
    </lineage>
</organism>
<dbReference type="PANTHER" id="PTHR43026">
    <property type="entry name" value="2-HYDROXYACID DEHYDROGENASE HOMOLOG 1-RELATED"/>
    <property type="match status" value="1"/>
</dbReference>
<dbReference type="Proteomes" id="UP000824160">
    <property type="component" value="Unassembled WGS sequence"/>
</dbReference>
<proteinExistence type="inferred from homology"/>
<accession>A0A9D1H7Q6</accession>
<evidence type="ECO:0000313" key="8">
    <source>
        <dbReference type="Proteomes" id="UP000824160"/>
    </source>
</evidence>
<keyword evidence="3" id="KW-0520">NAD</keyword>
<dbReference type="InterPro" id="IPR006139">
    <property type="entry name" value="D-isomer_2_OHA_DH_cat_dom"/>
</dbReference>
<comment type="caution">
    <text evidence="7">The sequence shown here is derived from an EMBL/GenBank/DDBJ whole genome shotgun (WGS) entry which is preliminary data.</text>
</comment>